<reference evidence="8 9" key="1">
    <citation type="submission" date="2016-10" db="EMBL/GenBank/DDBJ databases">
        <authorList>
            <person name="de Groot N.N."/>
        </authorList>
    </citation>
    <scope>NUCLEOTIDE SEQUENCE [LARGE SCALE GENOMIC DNA]</scope>
    <source>
        <strain evidence="8 9">NLAE-zl-G419</strain>
    </source>
</reference>
<dbReference type="Pfam" id="PF03734">
    <property type="entry name" value="YkuD"/>
    <property type="match status" value="1"/>
</dbReference>
<dbReference type="PANTHER" id="PTHR30582:SF2">
    <property type="entry name" value="L,D-TRANSPEPTIDASE YCIB-RELATED"/>
    <property type="match status" value="1"/>
</dbReference>
<dbReference type="Gene3D" id="2.40.440.10">
    <property type="entry name" value="L,D-transpeptidase catalytic domain-like"/>
    <property type="match status" value="1"/>
</dbReference>
<dbReference type="PROSITE" id="PS52029">
    <property type="entry name" value="LD_TPASE"/>
    <property type="match status" value="1"/>
</dbReference>
<dbReference type="STRING" id="1529.SAMN04487885_102176"/>
<feature type="active site" description="Nucleophile" evidence="6">
    <location>
        <position position="133"/>
    </location>
</feature>
<proteinExistence type="predicted"/>
<evidence type="ECO:0000256" key="3">
    <source>
        <dbReference type="ARBA" id="ARBA00022960"/>
    </source>
</evidence>
<dbReference type="InterPro" id="IPR050979">
    <property type="entry name" value="LD-transpeptidase"/>
</dbReference>
<dbReference type="CDD" id="cd16913">
    <property type="entry name" value="YkuD_like"/>
    <property type="match status" value="1"/>
</dbReference>
<feature type="active site" description="Proton donor/acceptor" evidence="6">
    <location>
        <position position="109"/>
    </location>
</feature>
<dbReference type="eggNOG" id="COG1376">
    <property type="taxonomic scope" value="Bacteria"/>
</dbReference>
<evidence type="ECO:0000256" key="4">
    <source>
        <dbReference type="ARBA" id="ARBA00022984"/>
    </source>
</evidence>
<dbReference type="GO" id="GO:0016740">
    <property type="term" value="F:transferase activity"/>
    <property type="evidence" value="ECO:0007669"/>
    <property type="project" value="UniProtKB-KW"/>
</dbReference>
<dbReference type="Proteomes" id="UP000182135">
    <property type="component" value="Unassembled WGS sequence"/>
</dbReference>
<organism evidence="8 9">
    <name type="scientific">Clostridium cadaveris</name>
    <dbReference type="NCBI Taxonomy" id="1529"/>
    <lineage>
        <taxon>Bacteria</taxon>
        <taxon>Bacillati</taxon>
        <taxon>Bacillota</taxon>
        <taxon>Clostridia</taxon>
        <taxon>Eubacteriales</taxon>
        <taxon>Clostridiaceae</taxon>
        <taxon>Clostridium</taxon>
    </lineage>
</organism>
<dbReference type="GO" id="GO:0071972">
    <property type="term" value="F:peptidoglycan L,D-transpeptidase activity"/>
    <property type="evidence" value="ECO:0007669"/>
    <property type="project" value="TreeGrafter"/>
</dbReference>
<keyword evidence="4 6" id="KW-0573">Peptidoglycan synthesis</keyword>
<dbReference type="PANTHER" id="PTHR30582">
    <property type="entry name" value="L,D-TRANSPEPTIDASE"/>
    <property type="match status" value="1"/>
</dbReference>
<gene>
    <name evidence="8" type="ORF">SAMN04487885_102176</name>
</gene>
<dbReference type="InterPro" id="IPR005490">
    <property type="entry name" value="LD_TPept_cat_dom"/>
</dbReference>
<accession>A0A1I2JLP0</accession>
<evidence type="ECO:0000256" key="6">
    <source>
        <dbReference type="PROSITE-ProRule" id="PRU01373"/>
    </source>
</evidence>
<keyword evidence="3 6" id="KW-0133">Cell shape</keyword>
<sequence>MIDNDLLKLYNSIDYSKFNKDILAFVKENNIKSSTEYLIITSLALKYTYIFKQSLSGWRFIYKWACTVGKPSTPTIKGIFNISGKEYSFGTNTYSVKYATRIIDGYYYHSVLYNPKGTYIIDGRLGLALSHGCIRLKTENAKWIYENIPNGTAVIIY</sequence>
<dbReference type="AlphaFoldDB" id="A0A1I2JLP0"/>
<dbReference type="GO" id="GO:0005576">
    <property type="term" value="C:extracellular region"/>
    <property type="evidence" value="ECO:0007669"/>
    <property type="project" value="TreeGrafter"/>
</dbReference>
<evidence type="ECO:0000313" key="9">
    <source>
        <dbReference type="Proteomes" id="UP000182135"/>
    </source>
</evidence>
<protein>
    <submittedName>
        <fullName evidence="8">L,D-transpeptidase catalytic domain</fullName>
    </submittedName>
</protein>
<dbReference type="GO" id="GO:0008360">
    <property type="term" value="P:regulation of cell shape"/>
    <property type="evidence" value="ECO:0007669"/>
    <property type="project" value="UniProtKB-UniRule"/>
</dbReference>
<dbReference type="GO" id="GO:0071555">
    <property type="term" value="P:cell wall organization"/>
    <property type="evidence" value="ECO:0007669"/>
    <property type="project" value="UniProtKB-UniRule"/>
</dbReference>
<evidence type="ECO:0000313" key="8">
    <source>
        <dbReference type="EMBL" id="SFF55159.1"/>
    </source>
</evidence>
<name>A0A1I2JLP0_9CLOT</name>
<dbReference type="GO" id="GO:0018104">
    <property type="term" value="P:peptidoglycan-protein cross-linking"/>
    <property type="evidence" value="ECO:0007669"/>
    <property type="project" value="TreeGrafter"/>
</dbReference>
<evidence type="ECO:0000256" key="2">
    <source>
        <dbReference type="ARBA" id="ARBA00022679"/>
    </source>
</evidence>
<dbReference type="InterPro" id="IPR038063">
    <property type="entry name" value="Transpep_catalytic_dom"/>
</dbReference>
<comment type="pathway">
    <text evidence="1 6">Cell wall biogenesis; peptidoglycan biosynthesis.</text>
</comment>
<dbReference type="SUPFAM" id="SSF141523">
    <property type="entry name" value="L,D-transpeptidase catalytic domain-like"/>
    <property type="match status" value="1"/>
</dbReference>
<keyword evidence="9" id="KW-1185">Reference proteome</keyword>
<keyword evidence="2" id="KW-0808">Transferase</keyword>
<evidence type="ECO:0000256" key="5">
    <source>
        <dbReference type="ARBA" id="ARBA00023316"/>
    </source>
</evidence>
<evidence type="ECO:0000259" key="7">
    <source>
        <dbReference type="PROSITE" id="PS52029"/>
    </source>
</evidence>
<dbReference type="EMBL" id="FOOE01000002">
    <property type="protein sequence ID" value="SFF55159.1"/>
    <property type="molecule type" value="Genomic_DNA"/>
</dbReference>
<feature type="domain" description="L,D-TPase catalytic" evidence="7">
    <location>
        <begin position="37"/>
        <end position="157"/>
    </location>
</feature>
<dbReference type="RefSeq" id="WP_242831511.1">
    <property type="nucleotide sequence ID" value="NZ_BAAACD010000024.1"/>
</dbReference>
<evidence type="ECO:0000256" key="1">
    <source>
        <dbReference type="ARBA" id="ARBA00004752"/>
    </source>
</evidence>
<dbReference type="UniPathway" id="UPA00219"/>
<keyword evidence="5 6" id="KW-0961">Cell wall biogenesis/degradation</keyword>